<accession>A0ABW0K2U0</accession>
<dbReference type="Pfam" id="PF22548">
    <property type="entry name" value="AEP-TOTE"/>
    <property type="match status" value="1"/>
</dbReference>
<proteinExistence type="predicted"/>
<comment type="caution">
    <text evidence="2">The sequence shown here is derived from an EMBL/GenBank/DDBJ whole genome shotgun (WGS) entry which is preliminary data.</text>
</comment>
<evidence type="ECO:0000259" key="1">
    <source>
        <dbReference type="Pfam" id="PF22548"/>
    </source>
</evidence>
<dbReference type="Gene3D" id="1.10.10.10">
    <property type="entry name" value="Winged helix-like DNA-binding domain superfamily/Winged helix DNA-binding domain"/>
    <property type="match status" value="1"/>
</dbReference>
<dbReference type="InterPro" id="IPR054347">
    <property type="entry name" value="TOTE_primase"/>
</dbReference>
<dbReference type="Proteomes" id="UP001596044">
    <property type="component" value="Unassembled WGS sequence"/>
</dbReference>
<evidence type="ECO:0000313" key="2">
    <source>
        <dbReference type="EMBL" id="MFC5447598.1"/>
    </source>
</evidence>
<protein>
    <submittedName>
        <fullName evidence="2">Helix-turn-helix domain-containing protein</fullName>
    </submittedName>
</protein>
<dbReference type="InterPro" id="IPR036388">
    <property type="entry name" value="WH-like_DNA-bd_sf"/>
</dbReference>
<reference evidence="3" key="1">
    <citation type="journal article" date="2019" name="Int. J. Syst. Evol. Microbiol.">
        <title>The Global Catalogue of Microorganisms (GCM) 10K type strain sequencing project: providing services to taxonomists for standard genome sequencing and annotation.</title>
        <authorList>
            <consortium name="The Broad Institute Genomics Platform"/>
            <consortium name="The Broad Institute Genome Sequencing Center for Infectious Disease"/>
            <person name="Wu L."/>
            <person name="Ma J."/>
        </authorList>
    </citation>
    <scope>NUCLEOTIDE SEQUENCE [LARGE SCALE GENOMIC DNA]</scope>
    <source>
        <strain evidence="3">KACC 11904</strain>
    </source>
</reference>
<dbReference type="RefSeq" id="WP_270884055.1">
    <property type="nucleotide sequence ID" value="NZ_JAQFVF010000061.1"/>
</dbReference>
<sequence length="465" mass="53199">MQKVIDKLFDYYLIQNTHYLIQMKDGTFITRNDRSKPLRRFHVQNHLGGKLPIGTFSGAYLTKFICFDVDYADEAETARWVTYKLADTLDDLGLHNYAISFSGSKGYHVELFYDKAISVAASRQFFDFIVQRAEIVGVGQGKTEFVPYATRGVKLPLGIQQKTGNFCGFCNVDDGLRVMDRSESIAYFLTLKKTDHAAILELIHEESSYDSRAAADMENAISRHKPLAIYDQSESYTLAHAAKRYNDGMTAPGQRHKSFLLLARLMNHNGVERPDALAAITEWFTWQDRRLYSTEWSACIKDLQECVDYVYHHNQTLITDQRDLTVTFSEIDAIIRRCPQKNQKAVAYAMLVHSKRWGNGIFYMSYGQIEEAAGVDDNTVGRQINKLEKLGVIAIVSRNQKQKGTYKKRPNFYRMTLSVEKAADERSYEINGGSDIGDCLRYFYTEKEIRSLLPRRQSNAVLTVS</sequence>
<name>A0ABW0K2U0_9BACL</name>
<dbReference type="CDD" id="cd00525">
    <property type="entry name" value="AE_Prim_S_like"/>
    <property type="match status" value="1"/>
</dbReference>
<gene>
    <name evidence="2" type="ORF">ACFPOG_04970</name>
</gene>
<organism evidence="2 3">
    <name type="scientific">Paenibacillus aestuarii</name>
    <dbReference type="NCBI Taxonomy" id="516965"/>
    <lineage>
        <taxon>Bacteria</taxon>
        <taxon>Bacillati</taxon>
        <taxon>Bacillota</taxon>
        <taxon>Bacilli</taxon>
        <taxon>Bacillales</taxon>
        <taxon>Paenibacillaceae</taxon>
        <taxon>Paenibacillus</taxon>
    </lineage>
</organism>
<evidence type="ECO:0000313" key="3">
    <source>
        <dbReference type="Proteomes" id="UP001596044"/>
    </source>
</evidence>
<dbReference type="SUPFAM" id="SSF56747">
    <property type="entry name" value="Prim-pol domain"/>
    <property type="match status" value="1"/>
</dbReference>
<keyword evidence="3" id="KW-1185">Reference proteome</keyword>
<feature type="domain" description="TOTE conflict system primase" evidence="1">
    <location>
        <begin position="31"/>
        <end position="135"/>
    </location>
</feature>
<dbReference type="EMBL" id="JBHSMJ010000008">
    <property type="protein sequence ID" value="MFC5447598.1"/>
    <property type="molecule type" value="Genomic_DNA"/>
</dbReference>